<dbReference type="GO" id="GO:0031969">
    <property type="term" value="C:chloroplast membrane"/>
    <property type="evidence" value="ECO:0007669"/>
    <property type="project" value="UniProtKB-SubCell"/>
</dbReference>
<dbReference type="SUPFAM" id="SSF53756">
    <property type="entry name" value="UDP-Glycosyltransferase/glycogen phosphorylase"/>
    <property type="match status" value="1"/>
</dbReference>
<dbReference type="PaxDb" id="2850-Phatr9619"/>
<dbReference type="InParanoid" id="B7FQ04"/>
<dbReference type="OrthoDB" id="200404at2759"/>
<dbReference type="InterPro" id="IPR009695">
    <property type="entry name" value="Diacylglyc_glucosyltr_N"/>
</dbReference>
<name>B7FQ04_PHATC</name>
<dbReference type="GO" id="GO:0009247">
    <property type="term" value="P:glycolipid biosynthetic process"/>
    <property type="evidence" value="ECO:0007669"/>
    <property type="project" value="InterPro"/>
</dbReference>
<comment type="similarity">
    <text evidence="1">Belongs to the glycosyltransferase 28 family.</text>
</comment>
<dbReference type="GeneID" id="7196178"/>
<dbReference type="eggNOG" id="ENOG502SMC5">
    <property type="taxonomic scope" value="Eukaryota"/>
</dbReference>
<feature type="non-terminal residue" evidence="8">
    <location>
        <position position="408"/>
    </location>
</feature>
<comment type="subcellular location">
    <subcellularLocation>
        <location evidence="5">Plastid</location>
        <location evidence="5">Chloroplast membrane</location>
    </subcellularLocation>
</comment>
<keyword evidence="3" id="KW-0328">Glycosyltransferase</keyword>
<dbReference type="PANTHER" id="PTHR43025">
    <property type="entry name" value="MONOGALACTOSYLDIACYLGLYCEROL SYNTHASE"/>
    <property type="match status" value="1"/>
</dbReference>
<feature type="domain" description="Glycosyl transferase family 28 C-terminal" evidence="6">
    <location>
        <begin position="237"/>
        <end position="339"/>
    </location>
</feature>
<evidence type="ECO:0000259" key="7">
    <source>
        <dbReference type="Pfam" id="PF06925"/>
    </source>
</evidence>
<evidence type="ECO:0000256" key="2">
    <source>
        <dbReference type="ARBA" id="ARBA00012615"/>
    </source>
</evidence>
<evidence type="ECO:0000313" key="8">
    <source>
        <dbReference type="EMBL" id="EEC51263.1"/>
    </source>
</evidence>
<evidence type="ECO:0000256" key="4">
    <source>
        <dbReference type="ARBA" id="ARBA00022679"/>
    </source>
</evidence>
<proteinExistence type="inferred from homology"/>
<gene>
    <name evidence="8" type="ORF">PHATRDRAFT_9619</name>
</gene>
<dbReference type="Gene3D" id="3.40.50.2000">
    <property type="entry name" value="Glycogen Phosphorylase B"/>
    <property type="match status" value="1"/>
</dbReference>
<evidence type="ECO:0000313" key="9">
    <source>
        <dbReference type="Proteomes" id="UP000000759"/>
    </source>
</evidence>
<dbReference type="EC" id="2.4.1.46" evidence="2"/>
<dbReference type="KEGG" id="pti:PHATRDRAFT_9619"/>
<evidence type="ECO:0000256" key="5">
    <source>
        <dbReference type="ARBA" id="ARBA00046299"/>
    </source>
</evidence>
<dbReference type="InterPro" id="IPR050519">
    <property type="entry name" value="Glycosyltransf_28_UgtP"/>
</dbReference>
<keyword evidence="9" id="KW-1185">Reference proteome</keyword>
<dbReference type="AlphaFoldDB" id="B7FQ04"/>
<reference evidence="9" key="2">
    <citation type="submission" date="2008-08" db="EMBL/GenBank/DDBJ databases">
        <authorList>
            <consortium name="Diatom Consortium"/>
            <person name="Grigoriev I."/>
            <person name="Grimwood J."/>
            <person name="Kuo A."/>
            <person name="Otillar R.P."/>
            <person name="Salamov A."/>
            <person name="Detter J.C."/>
            <person name="Lindquist E."/>
            <person name="Shapiro H."/>
            <person name="Lucas S."/>
            <person name="Glavina del Rio T."/>
            <person name="Pitluck S."/>
            <person name="Rokhsar D."/>
            <person name="Bowler C."/>
        </authorList>
    </citation>
    <scope>GENOME REANNOTATION</scope>
    <source>
        <strain evidence="9">CCAP 1055/1</strain>
    </source>
</reference>
<evidence type="ECO:0000256" key="1">
    <source>
        <dbReference type="ARBA" id="ARBA00006962"/>
    </source>
</evidence>
<dbReference type="STRING" id="556484.B7FQ04"/>
<dbReference type="Pfam" id="PF06925">
    <property type="entry name" value="MGDG_synth"/>
    <property type="match status" value="1"/>
</dbReference>
<evidence type="ECO:0000259" key="6">
    <source>
        <dbReference type="Pfam" id="PF04101"/>
    </source>
</evidence>
<dbReference type="Pfam" id="PF04101">
    <property type="entry name" value="Glyco_tran_28_C"/>
    <property type="match status" value="1"/>
</dbReference>
<dbReference type="PANTHER" id="PTHR43025:SF3">
    <property type="entry name" value="MONOGALACTOSYLDIACYLGLYCEROL SYNTHASE 1, CHLOROPLASTIC"/>
    <property type="match status" value="1"/>
</dbReference>
<dbReference type="Proteomes" id="UP000000759">
    <property type="component" value="Chromosome 1"/>
</dbReference>
<accession>B7FQ04</accession>
<dbReference type="RefSeq" id="XP_002176800.1">
    <property type="nucleotide sequence ID" value="XM_002176764.1"/>
</dbReference>
<reference evidence="8 9" key="1">
    <citation type="journal article" date="2008" name="Nature">
        <title>The Phaeodactylum genome reveals the evolutionary history of diatom genomes.</title>
        <authorList>
            <person name="Bowler C."/>
            <person name="Allen A.E."/>
            <person name="Badger J.H."/>
            <person name="Grimwood J."/>
            <person name="Jabbari K."/>
            <person name="Kuo A."/>
            <person name="Maheswari U."/>
            <person name="Martens C."/>
            <person name="Maumus F."/>
            <person name="Otillar R.P."/>
            <person name="Rayko E."/>
            <person name="Salamov A."/>
            <person name="Vandepoele K."/>
            <person name="Beszteri B."/>
            <person name="Gruber A."/>
            <person name="Heijde M."/>
            <person name="Katinka M."/>
            <person name="Mock T."/>
            <person name="Valentin K."/>
            <person name="Verret F."/>
            <person name="Berges J.A."/>
            <person name="Brownlee C."/>
            <person name="Cadoret J.P."/>
            <person name="Chiovitti A."/>
            <person name="Choi C.J."/>
            <person name="Coesel S."/>
            <person name="De Martino A."/>
            <person name="Detter J.C."/>
            <person name="Durkin C."/>
            <person name="Falciatore A."/>
            <person name="Fournet J."/>
            <person name="Haruta M."/>
            <person name="Huysman M.J."/>
            <person name="Jenkins B.D."/>
            <person name="Jiroutova K."/>
            <person name="Jorgensen R.E."/>
            <person name="Joubert Y."/>
            <person name="Kaplan A."/>
            <person name="Kroger N."/>
            <person name="Kroth P.G."/>
            <person name="La Roche J."/>
            <person name="Lindquist E."/>
            <person name="Lommer M."/>
            <person name="Martin-Jezequel V."/>
            <person name="Lopez P.J."/>
            <person name="Lucas S."/>
            <person name="Mangogna M."/>
            <person name="McGinnis K."/>
            <person name="Medlin L.K."/>
            <person name="Montsant A."/>
            <person name="Oudot-Le Secq M.P."/>
            <person name="Napoli C."/>
            <person name="Obornik M."/>
            <person name="Parker M.S."/>
            <person name="Petit J.L."/>
            <person name="Porcel B.M."/>
            <person name="Poulsen N."/>
            <person name="Robison M."/>
            <person name="Rychlewski L."/>
            <person name="Rynearson T.A."/>
            <person name="Schmutz J."/>
            <person name="Shapiro H."/>
            <person name="Siaut M."/>
            <person name="Stanley M."/>
            <person name="Sussman M.R."/>
            <person name="Taylor A.R."/>
            <person name="Vardi A."/>
            <person name="von Dassow P."/>
            <person name="Vyverman W."/>
            <person name="Willis A."/>
            <person name="Wyrwicz L.S."/>
            <person name="Rokhsar D.S."/>
            <person name="Weissenbach J."/>
            <person name="Armbrust E.V."/>
            <person name="Green B.R."/>
            <person name="Van de Peer Y."/>
            <person name="Grigoriev I.V."/>
        </authorList>
    </citation>
    <scope>NUCLEOTIDE SEQUENCE [LARGE SCALE GENOMIC DNA]</scope>
    <source>
        <strain evidence="8 9">CCAP 1055/1</strain>
    </source>
</reference>
<protein>
    <recommendedName>
        <fullName evidence="2">monogalactosyldiacylglycerol synthase</fullName>
        <ecNumber evidence="2">2.4.1.46</ecNumber>
    </recommendedName>
</protein>
<keyword evidence="4" id="KW-0808">Transferase</keyword>
<dbReference type="InterPro" id="IPR007235">
    <property type="entry name" value="Glyco_trans_28_C"/>
</dbReference>
<feature type="domain" description="Diacylglycerol glucosyltransferase N-terminal" evidence="7">
    <location>
        <begin position="28"/>
        <end position="198"/>
    </location>
</feature>
<sequence>MAASSIPKSRKEKGLHVLFLSSDTGGGHRASAESLANQFQLLFPGTTYDLLDIVEKDGVAPYNSLVSTYKHLSAHPSQWKLVYTVSNSRAFEMLADAHLKLMCERAVRKRIQSYNPDVVISVHPLMTNVPVLSCSKISHITGKHLPIFTVVTDLGSAHCLWFANGVEKMFVGSDQIKKLAMARGKVPVEKIILAGLPIRHDFAIQADLLGVRHSEAGRAYQQRVRRELKLPCTDRKTVLVMGGGEGVGSLSNIVDALYVELALQGIDALVLVVCGRNEKLRHKLATRDWQSLGKVIVTGLGFVTRMAEYMVAADVLVSKAGPGTISEAAAVSLPVMLTSFLPGQEEGNVDYVIDGGFGAYCADTDPIGIGEEVCMWLHDPAKLEMLSNAAKAKGVPNAARDIAQQIGD</sequence>
<evidence type="ECO:0000256" key="3">
    <source>
        <dbReference type="ARBA" id="ARBA00022676"/>
    </source>
</evidence>
<dbReference type="EMBL" id="CM000605">
    <property type="protein sequence ID" value="EEC51263.1"/>
    <property type="molecule type" value="Genomic_DNA"/>
</dbReference>
<organism evidence="8 9">
    <name type="scientific">Phaeodactylum tricornutum (strain CCAP 1055/1)</name>
    <dbReference type="NCBI Taxonomy" id="556484"/>
    <lineage>
        <taxon>Eukaryota</taxon>
        <taxon>Sar</taxon>
        <taxon>Stramenopiles</taxon>
        <taxon>Ochrophyta</taxon>
        <taxon>Bacillariophyta</taxon>
        <taxon>Bacillariophyceae</taxon>
        <taxon>Bacillariophycidae</taxon>
        <taxon>Naviculales</taxon>
        <taxon>Phaeodactylaceae</taxon>
        <taxon>Phaeodactylum</taxon>
    </lineage>
</organism>
<dbReference type="GO" id="GO:0046509">
    <property type="term" value="F:1,2-diacylglycerol 3-beta-galactosyltransferase activity"/>
    <property type="evidence" value="ECO:0007669"/>
    <property type="project" value="UniProtKB-EC"/>
</dbReference>